<name>A7IVS8_PBCVN</name>
<dbReference type="EMBL" id="DQ491002">
    <property type="protein sequence ID" value="ABT14452.1"/>
    <property type="molecule type" value="Genomic_DNA"/>
</dbReference>
<sequence length="81" mass="8933">MFNDDGIAPMTFEAFPEKYDDVMFPVMFIVFIMVFAAVMLPVVRVAVSTFAGANTFPTMSIAADDGNVCVTSVRKKPFPEK</sequence>
<protein>
    <submittedName>
        <fullName evidence="2">Uncharacterized protein b053R</fullName>
    </submittedName>
</protein>
<evidence type="ECO:0000256" key="1">
    <source>
        <dbReference type="SAM" id="Phobius"/>
    </source>
</evidence>
<keyword evidence="1" id="KW-1133">Transmembrane helix</keyword>
<dbReference type="RefSeq" id="YP_001497249.1">
    <property type="nucleotide sequence ID" value="NC_009898.1"/>
</dbReference>
<accession>A7IVS8</accession>
<dbReference type="KEGG" id="vg:5659204"/>
<organismHost>
    <name type="scientific">Chlorella</name>
    <dbReference type="NCBI Taxonomy" id="3071"/>
</organismHost>
<reference evidence="2 3" key="1">
    <citation type="journal article" date="2007" name="Virology">
        <title>Sequence and annotation of the 369-kb NY-2A and the 345-kb AR158 viruses that infect Chlorella NC64A.</title>
        <authorList>
            <person name="Fitzgerald L.A."/>
            <person name="Graves M.V."/>
            <person name="Li X."/>
            <person name="Feldblyum T."/>
            <person name="Nierman W.C."/>
            <person name="Van Etten J.L."/>
        </authorList>
    </citation>
    <scope>NUCLEOTIDE SEQUENCE [LARGE SCALE GENOMIC DNA]</scope>
    <source>
        <strain evidence="2 3">NY-2A</strain>
    </source>
</reference>
<keyword evidence="1" id="KW-0812">Transmembrane</keyword>
<evidence type="ECO:0000313" key="3">
    <source>
        <dbReference type="Proteomes" id="UP000202419"/>
    </source>
</evidence>
<organism evidence="2 3">
    <name type="scientific">Paramecium bursaria Chlorella virus NY2A</name>
    <name type="common">PBCV-NY2A</name>
    <dbReference type="NCBI Taxonomy" id="46021"/>
    <lineage>
        <taxon>Viruses</taxon>
        <taxon>Varidnaviria</taxon>
        <taxon>Bamfordvirae</taxon>
        <taxon>Nucleocytoviricota</taxon>
        <taxon>Megaviricetes</taxon>
        <taxon>Algavirales</taxon>
        <taxon>Phycodnaviridae</taxon>
        <taxon>Chlorovirus</taxon>
        <taxon>Chlorovirus americanus</taxon>
    </lineage>
</organism>
<keyword evidence="1" id="KW-0472">Membrane</keyword>
<dbReference type="GeneID" id="5659204"/>
<dbReference type="Proteomes" id="UP000202419">
    <property type="component" value="Segment"/>
</dbReference>
<proteinExistence type="predicted"/>
<feature type="transmembrane region" description="Helical" evidence="1">
    <location>
        <begin position="22"/>
        <end position="43"/>
    </location>
</feature>
<evidence type="ECO:0000313" key="2">
    <source>
        <dbReference type="EMBL" id="ABT14452.1"/>
    </source>
</evidence>
<gene>
    <name evidence="2" type="primary">b053R</name>
    <name evidence="2" type="ORF">NY2A_b053R</name>
</gene>
<keyword evidence="3" id="KW-1185">Reference proteome</keyword>